<dbReference type="PROSITE" id="PS51257">
    <property type="entry name" value="PROKAR_LIPOPROTEIN"/>
    <property type="match status" value="1"/>
</dbReference>
<sequence>MKKLKNIIPFSLLACLAFSTGCQSGKTVRLDPSQVEEYRDLTIRDLNEFSARMFPNLISNPALQKRSDNLPPLIAIGPMTAKITAEFTESSRIRGLQKVITQSGLARFSSSKSGSPTSDYVSFARSQQGRSVANMPDYLLVQTIEEYREYQKKVLVKTYDYEIKLVDLRPDSPTLGNDLVFESESIVKMVRR</sequence>
<proteinExistence type="predicted"/>
<accession>D6PKN8</accession>
<evidence type="ECO:0000313" key="1">
    <source>
        <dbReference type="EMBL" id="ADD96289.1"/>
    </source>
</evidence>
<name>D6PKN8_9ZZZZ</name>
<protein>
    <recommendedName>
        <fullName evidence="2">Lipoprotein</fullName>
    </recommendedName>
</protein>
<organism evidence="1">
    <name type="scientific">uncultured organism MedDCM-OCT-S08-C1656</name>
    <dbReference type="NCBI Taxonomy" id="743631"/>
    <lineage>
        <taxon>unclassified sequences</taxon>
        <taxon>environmental samples</taxon>
    </lineage>
</organism>
<evidence type="ECO:0008006" key="2">
    <source>
        <dbReference type="Google" id="ProtNLM"/>
    </source>
</evidence>
<reference evidence="1" key="1">
    <citation type="journal article" date="2010" name="ISME J.">
        <title>Metagenome of the Mediterranean deep chlorophyll maximum studied by direct and fosmid library 454 pyrosequencing.</title>
        <authorList>
            <person name="Ghai R."/>
            <person name="Martin-Cuadrado A.B."/>
            <person name="Molto A.G."/>
            <person name="Heredia I.G."/>
            <person name="Cabrera R."/>
            <person name="Martin J."/>
            <person name="Verdu M."/>
            <person name="Deschamps P."/>
            <person name="Moreira D."/>
            <person name="Lopez-Garcia P."/>
            <person name="Mira A."/>
            <person name="Rodriguez-Valera F."/>
        </authorList>
    </citation>
    <scope>NUCLEOTIDE SEQUENCE</scope>
</reference>
<dbReference type="AlphaFoldDB" id="D6PKN8"/>
<dbReference type="EMBL" id="GU943130">
    <property type="protein sequence ID" value="ADD96289.1"/>
    <property type="molecule type" value="Genomic_DNA"/>
</dbReference>